<keyword evidence="3" id="KW-1185">Reference proteome</keyword>
<keyword evidence="1" id="KW-0472">Membrane</keyword>
<feature type="transmembrane region" description="Helical" evidence="1">
    <location>
        <begin position="53"/>
        <end position="72"/>
    </location>
</feature>
<sequence length="104" mass="12863">MYRKRLRFNKNNIDYVVYVAYRNHQIRVAQRKRGGPITHRSQDRNLALIKEKAFHFFFLFFSWLLLVKTQLYQILSPAKLMWFLRYHTCQFLLLFFIQMLTTLQ</sequence>
<proteinExistence type="predicted"/>
<dbReference type="EMBL" id="CM002292">
    <property type="protein sequence ID" value="ESW22625.1"/>
    <property type="molecule type" value="Genomic_DNA"/>
</dbReference>
<reference evidence="3" key="1">
    <citation type="journal article" date="2014" name="Nat. Genet.">
        <title>A reference genome for common bean and genome-wide analysis of dual domestications.</title>
        <authorList>
            <person name="Schmutz J."/>
            <person name="McClean P.E."/>
            <person name="Mamidi S."/>
            <person name="Wu G.A."/>
            <person name="Cannon S.B."/>
            <person name="Grimwood J."/>
            <person name="Jenkins J."/>
            <person name="Shu S."/>
            <person name="Song Q."/>
            <person name="Chavarro C."/>
            <person name="Torres-Torres M."/>
            <person name="Geffroy V."/>
            <person name="Moghaddam S.M."/>
            <person name="Gao D."/>
            <person name="Abernathy B."/>
            <person name="Barry K."/>
            <person name="Blair M."/>
            <person name="Brick M.A."/>
            <person name="Chovatia M."/>
            <person name="Gepts P."/>
            <person name="Goodstein D.M."/>
            <person name="Gonzales M."/>
            <person name="Hellsten U."/>
            <person name="Hyten D.L."/>
            <person name="Jia G."/>
            <person name="Kelly J.D."/>
            <person name="Kudrna D."/>
            <person name="Lee R."/>
            <person name="Richard M.M."/>
            <person name="Miklas P.N."/>
            <person name="Osorno J.M."/>
            <person name="Rodrigues J."/>
            <person name="Thareau V."/>
            <person name="Urrea C.A."/>
            <person name="Wang M."/>
            <person name="Yu Y."/>
            <person name="Zhang M."/>
            <person name="Wing R.A."/>
            <person name="Cregan P.B."/>
            <person name="Rokhsar D.S."/>
            <person name="Jackson S.A."/>
        </authorList>
    </citation>
    <scope>NUCLEOTIDE SEQUENCE [LARGE SCALE GENOMIC DNA]</scope>
    <source>
        <strain evidence="3">cv. G19833</strain>
    </source>
</reference>
<protein>
    <submittedName>
        <fullName evidence="2">Uncharacterized protein</fullName>
    </submittedName>
</protein>
<keyword evidence="1" id="KW-1133">Transmembrane helix</keyword>
<accession>V7BZY9</accession>
<organism evidence="2 3">
    <name type="scientific">Phaseolus vulgaris</name>
    <name type="common">Kidney bean</name>
    <name type="synonym">French bean</name>
    <dbReference type="NCBI Taxonomy" id="3885"/>
    <lineage>
        <taxon>Eukaryota</taxon>
        <taxon>Viridiplantae</taxon>
        <taxon>Streptophyta</taxon>
        <taxon>Embryophyta</taxon>
        <taxon>Tracheophyta</taxon>
        <taxon>Spermatophyta</taxon>
        <taxon>Magnoliopsida</taxon>
        <taxon>eudicotyledons</taxon>
        <taxon>Gunneridae</taxon>
        <taxon>Pentapetalae</taxon>
        <taxon>rosids</taxon>
        <taxon>fabids</taxon>
        <taxon>Fabales</taxon>
        <taxon>Fabaceae</taxon>
        <taxon>Papilionoideae</taxon>
        <taxon>50 kb inversion clade</taxon>
        <taxon>NPAAA clade</taxon>
        <taxon>indigoferoid/millettioid clade</taxon>
        <taxon>Phaseoleae</taxon>
        <taxon>Phaseolus</taxon>
    </lineage>
</organism>
<dbReference type="AlphaFoldDB" id="V7BZY9"/>
<name>V7BZY9_PHAVU</name>
<keyword evidence="1" id="KW-0812">Transmembrane</keyword>
<feature type="transmembrane region" description="Helical" evidence="1">
    <location>
        <begin position="84"/>
        <end position="103"/>
    </location>
</feature>
<evidence type="ECO:0000256" key="1">
    <source>
        <dbReference type="SAM" id="Phobius"/>
    </source>
</evidence>
<dbReference type="Gramene" id="ESW22625">
    <property type="protein sequence ID" value="ESW22625"/>
    <property type="gene ID" value="PHAVU_005G168400g"/>
</dbReference>
<dbReference type="OrthoDB" id="5985481at2759"/>
<evidence type="ECO:0000313" key="2">
    <source>
        <dbReference type="EMBL" id="ESW22625.1"/>
    </source>
</evidence>
<gene>
    <name evidence="2" type="ORF">PHAVU_005G168400g</name>
</gene>
<evidence type="ECO:0000313" key="3">
    <source>
        <dbReference type="Proteomes" id="UP000000226"/>
    </source>
</evidence>
<dbReference type="Proteomes" id="UP000000226">
    <property type="component" value="Chromosome 5"/>
</dbReference>